<gene>
    <name evidence="1" type="ORF">AVEN_253846_1</name>
</gene>
<evidence type="ECO:0000313" key="2">
    <source>
        <dbReference type="Proteomes" id="UP000499080"/>
    </source>
</evidence>
<protein>
    <submittedName>
        <fullName evidence="1">Uncharacterized protein</fullName>
    </submittedName>
</protein>
<proteinExistence type="predicted"/>
<comment type="caution">
    <text evidence="1">The sequence shown here is derived from an EMBL/GenBank/DDBJ whole genome shotgun (WGS) entry which is preliminary data.</text>
</comment>
<sequence length="100" mass="11149">MYLAGNSYQNPLGVARIRPLHLKGSLCDSSSDETGVLISTTCHGLTSPVVSTHYHRQRVSPNHYCIHQGSETPFTYPPASHPRTRGTCQWYYLAGKVNFK</sequence>
<organism evidence="1 2">
    <name type="scientific">Araneus ventricosus</name>
    <name type="common">Orbweaver spider</name>
    <name type="synonym">Epeira ventricosa</name>
    <dbReference type="NCBI Taxonomy" id="182803"/>
    <lineage>
        <taxon>Eukaryota</taxon>
        <taxon>Metazoa</taxon>
        <taxon>Ecdysozoa</taxon>
        <taxon>Arthropoda</taxon>
        <taxon>Chelicerata</taxon>
        <taxon>Arachnida</taxon>
        <taxon>Araneae</taxon>
        <taxon>Araneomorphae</taxon>
        <taxon>Entelegynae</taxon>
        <taxon>Araneoidea</taxon>
        <taxon>Araneidae</taxon>
        <taxon>Araneus</taxon>
    </lineage>
</organism>
<keyword evidence="2" id="KW-1185">Reference proteome</keyword>
<evidence type="ECO:0000313" key="1">
    <source>
        <dbReference type="EMBL" id="GBN12810.1"/>
    </source>
</evidence>
<reference evidence="1 2" key="1">
    <citation type="journal article" date="2019" name="Sci. Rep.">
        <title>Orb-weaving spider Araneus ventricosus genome elucidates the spidroin gene catalogue.</title>
        <authorList>
            <person name="Kono N."/>
            <person name="Nakamura H."/>
            <person name="Ohtoshi R."/>
            <person name="Moran D.A.P."/>
            <person name="Shinohara A."/>
            <person name="Yoshida Y."/>
            <person name="Fujiwara M."/>
            <person name="Mori M."/>
            <person name="Tomita M."/>
            <person name="Arakawa K."/>
        </authorList>
    </citation>
    <scope>NUCLEOTIDE SEQUENCE [LARGE SCALE GENOMIC DNA]</scope>
</reference>
<dbReference type="Proteomes" id="UP000499080">
    <property type="component" value="Unassembled WGS sequence"/>
</dbReference>
<dbReference type="AlphaFoldDB" id="A0A4Y2LF84"/>
<name>A0A4Y2LF84_ARAVE</name>
<accession>A0A4Y2LF84</accession>
<dbReference type="EMBL" id="BGPR01005721">
    <property type="protein sequence ID" value="GBN12810.1"/>
    <property type="molecule type" value="Genomic_DNA"/>
</dbReference>